<evidence type="ECO:0000313" key="3">
    <source>
        <dbReference type="Proteomes" id="UP000794436"/>
    </source>
</evidence>
<evidence type="ECO:0000259" key="1">
    <source>
        <dbReference type="PROSITE" id="PS50404"/>
    </source>
</evidence>
<accession>A0A8K1CAU0</accession>
<reference evidence="2" key="1">
    <citation type="submission" date="2019-03" db="EMBL/GenBank/DDBJ databases">
        <title>Long read genome sequence of the mycoparasitic Pythium oligandrum ATCC 38472 isolated from sugarbeet rhizosphere.</title>
        <authorList>
            <person name="Gaulin E."/>
        </authorList>
    </citation>
    <scope>NUCLEOTIDE SEQUENCE</scope>
    <source>
        <strain evidence="2">ATCC 38472_TT</strain>
    </source>
</reference>
<dbReference type="Proteomes" id="UP000794436">
    <property type="component" value="Unassembled WGS sequence"/>
</dbReference>
<dbReference type="PROSITE" id="PS51354">
    <property type="entry name" value="GLUTAREDOXIN_2"/>
    <property type="match status" value="1"/>
</dbReference>
<evidence type="ECO:0000313" key="2">
    <source>
        <dbReference type="EMBL" id="TMW59644.1"/>
    </source>
</evidence>
<dbReference type="InterPro" id="IPR036249">
    <property type="entry name" value="Thioredoxin-like_sf"/>
</dbReference>
<proteinExistence type="predicted"/>
<dbReference type="SUPFAM" id="SSF47616">
    <property type="entry name" value="GST C-terminal domain-like"/>
    <property type="match status" value="1"/>
</dbReference>
<dbReference type="OrthoDB" id="1738954at2759"/>
<dbReference type="CDD" id="cd03199">
    <property type="entry name" value="GST_C_GRX2"/>
    <property type="match status" value="1"/>
</dbReference>
<dbReference type="PROSITE" id="PS00195">
    <property type="entry name" value="GLUTAREDOXIN_1"/>
    <property type="match status" value="1"/>
</dbReference>
<dbReference type="Gene3D" id="1.20.1050.10">
    <property type="match status" value="1"/>
</dbReference>
<dbReference type="PANTHER" id="PTHR43968:SF6">
    <property type="entry name" value="GLUTATHIONE S-TRANSFERASE OMEGA"/>
    <property type="match status" value="1"/>
</dbReference>
<dbReference type="InterPro" id="IPR036282">
    <property type="entry name" value="Glutathione-S-Trfase_C_sf"/>
</dbReference>
<dbReference type="InterPro" id="IPR007494">
    <property type="entry name" value="Glutaredoxin2_C"/>
</dbReference>
<dbReference type="InterPro" id="IPR050983">
    <property type="entry name" value="GST_Omega/HSP26"/>
</dbReference>
<dbReference type="PROSITE" id="PS50404">
    <property type="entry name" value="GST_NTER"/>
    <property type="match status" value="1"/>
</dbReference>
<keyword evidence="3" id="KW-1185">Reference proteome</keyword>
<sequence length="232" mass="26596">MTTQAPPLKLYVYDHCPFCTRVRFLLGVKGIDHELVFLANHDEATPINLVGEKKVPILITPSGKPLVESMEIVRYLDADHGGEPVLNESADREDLKKWMQALDSAAIPLQLPRLYTTPLPEFARSVSREYFRAKKEKMLGVPFSEALEQSPELIKKVNSFLEELEPMLRGQRTVNEELSYDDVDLFPRLRSLTIVKSIKWPTKVREYLEYNSKKGDVLLFDLMAQDGFRICV</sequence>
<dbReference type="InterPro" id="IPR011767">
    <property type="entry name" value="GLR_AS"/>
</dbReference>
<dbReference type="Gene3D" id="3.40.30.10">
    <property type="entry name" value="Glutaredoxin"/>
    <property type="match status" value="1"/>
</dbReference>
<organism evidence="2 3">
    <name type="scientific">Pythium oligandrum</name>
    <name type="common">Mycoparasitic fungus</name>
    <dbReference type="NCBI Taxonomy" id="41045"/>
    <lineage>
        <taxon>Eukaryota</taxon>
        <taxon>Sar</taxon>
        <taxon>Stramenopiles</taxon>
        <taxon>Oomycota</taxon>
        <taxon>Peronosporomycetes</taxon>
        <taxon>Pythiales</taxon>
        <taxon>Pythiaceae</taxon>
        <taxon>Pythium</taxon>
    </lineage>
</organism>
<dbReference type="NCBIfam" id="NF007702">
    <property type="entry name" value="PRK10387.1"/>
    <property type="match status" value="1"/>
</dbReference>
<dbReference type="NCBIfam" id="TIGR02182">
    <property type="entry name" value="GRXB"/>
    <property type="match status" value="1"/>
</dbReference>
<dbReference type="PANTHER" id="PTHR43968">
    <property type="match status" value="1"/>
</dbReference>
<name>A0A8K1CAU0_PYTOL</name>
<dbReference type="Pfam" id="PF13417">
    <property type="entry name" value="GST_N_3"/>
    <property type="match status" value="1"/>
</dbReference>
<feature type="domain" description="GST N-terminal" evidence="1">
    <location>
        <begin position="6"/>
        <end position="84"/>
    </location>
</feature>
<gene>
    <name evidence="2" type="ORF">Poli38472_004713</name>
</gene>
<dbReference type="AlphaFoldDB" id="A0A8K1CAU0"/>
<dbReference type="EMBL" id="SPLM01000109">
    <property type="protein sequence ID" value="TMW59644.1"/>
    <property type="molecule type" value="Genomic_DNA"/>
</dbReference>
<dbReference type="InterPro" id="IPR004045">
    <property type="entry name" value="Glutathione_S-Trfase_N"/>
</dbReference>
<dbReference type="GO" id="GO:0005829">
    <property type="term" value="C:cytosol"/>
    <property type="evidence" value="ECO:0007669"/>
    <property type="project" value="InterPro"/>
</dbReference>
<dbReference type="SUPFAM" id="SSF52833">
    <property type="entry name" value="Thioredoxin-like"/>
    <property type="match status" value="1"/>
</dbReference>
<dbReference type="Pfam" id="PF04399">
    <property type="entry name" value="Glutaredoxin2_C"/>
    <property type="match status" value="1"/>
</dbReference>
<protein>
    <recommendedName>
        <fullName evidence="1">GST N-terminal domain-containing protein</fullName>
    </recommendedName>
</protein>
<comment type="caution">
    <text evidence="2">The sequence shown here is derived from an EMBL/GenBank/DDBJ whole genome shotgun (WGS) entry which is preliminary data.</text>
</comment>
<dbReference type="InterPro" id="IPR011901">
    <property type="entry name" value="Grx2"/>
</dbReference>